<keyword evidence="3" id="KW-1185">Reference proteome</keyword>
<dbReference type="EMBL" id="FNHQ01000009">
    <property type="protein sequence ID" value="SDM56483.1"/>
    <property type="molecule type" value="Genomic_DNA"/>
</dbReference>
<dbReference type="OrthoDB" id="1759226at2"/>
<accession>A0A1G9U9J1</accession>
<name>A0A1G9U9J1_9FIRM</name>
<gene>
    <name evidence="2" type="ORF">SAMN05660299_01117</name>
</gene>
<dbReference type="Proteomes" id="UP000199309">
    <property type="component" value="Unassembled WGS sequence"/>
</dbReference>
<protein>
    <recommendedName>
        <fullName evidence="1">SHOCT-like domain-containing protein</fullName>
    </recommendedName>
</protein>
<dbReference type="STRING" id="349095.SAMN05660299_01117"/>
<evidence type="ECO:0000259" key="1">
    <source>
        <dbReference type="Pfam" id="PF20612"/>
    </source>
</evidence>
<dbReference type="Pfam" id="PF20612">
    <property type="entry name" value="SHOCT_2"/>
    <property type="match status" value="1"/>
</dbReference>
<sequence>MTKDLVRYSMQLAMLKQILARKLITESEYNAIKKRLMKDYQILSHFAP</sequence>
<dbReference type="AlphaFoldDB" id="A0A1G9U9J1"/>
<organism evidence="2 3">
    <name type="scientific">Megasphaera paucivorans</name>
    <dbReference type="NCBI Taxonomy" id="349095"/>
    <lineage>
        <taxon>Bacteria</taxon>
        <taxon>Bacillati</taxon>
        <taxon>Bacillota</taxon>
        <taxon>Negativicutes</taxon>
        <taxon>Veillonellales</taxon>
        <taxon>Veillonellaceae</taxon>
        <taxon>Megasphaera</taxon>
    </lineage>
</organism>
<evidence type="ECO:0000313" key="3">
    <source>
        <dbReference type="Proteomes" id="UP000199309"/>
    </source>
</evidence>
<evidence type="ECO:0000313" key="2">
    <source>
        <dbReference type="EMBL" id="SDM56483.1"/>
    </source>
</evidence>
<feature type="domain" description="SHOCT-like" evidence="1">
    <location>
        <begin position="4"/>
        <end position="43"/>
    </location>
</feature>
<dbReference type="InterPro" id="IPR046749">
    <property type="entry name" value="SHOCT_2"/>
</dbReference>
<dbReference type="RefSeq" id="WP_091649087.1">
    <property type="nucleotide sequence ID" value="NZ_FNHQ01000009.1"/>
</dbReference>
<reference evidence="2 3" key="1">
    <citation type="submission" date="2016-10" db="EMBL/GenBank/DDBJ databases">
        <authorList>
            <person name="de Groot N.N."/>
        </authorList>
    </citation>
    <scope>NUCLEOTIDE SEQUENCE [LARGE SCALE GENOMIC DNA]</scope>
    <source>
        <strain evidence="2 3">DSM 16981</strain>
    </source>
</reference>
<proteinExistence type="predicted"/>